<accession>A0A444UJJ5</accession>
<feature type="region of interest" description="Disordered" evidence="1">
    <location>
        <begin position="82"/>
        <end position="134"/>
    </location>
</feature>
<evidence type="ECO:0000313" key="3">
    <source>
        <dbReference type="Proteomes" id="UP000289886"/>
    </source>
</evidence>
<name>A0A444UJJ5_ACIRT</name>
<dbReference type="EMBL" id="SCEB01214439">
    <property type="protein sequence ID" value="RXM35355.1"/>
    <property type="molecule type" value="Genomic_DNA"/>
</dbReference>
<proteinExistence type="predicted"/>
<evidence type="ECO:0000313" key="2">
    <source>
        <dbReference type="EMBL" id="RXM35355.1"/>
    </source>
</evidence>
<organism evidence="2 3">
    <name type="scientific">Acipenser ruthenus</name>
    <name type="common">Sterlet sturgeon</name>
    <dbReference type="NCBI Taxonomy" id="7906"/>
    <lineage>
        <taxon>Eukaryota</taxon>
        <taxon>Metazoa</taxon>
        <taxon>Chordata</taxon>
        <taxon>Craniata</taxon>
        <taxon>Vertebrata</taxon>
        <taxon>Euteleostomi</taxon>
        <taxon>Actinopterygii</taxon>
        <taxon>Chondrostei</taxon>
        <taxon>Acipenseriformes</taxon>
        <taxon>Acipenseridae</taxon>
        <taxon>Acipenser</taxon>
    </lineage>
</organism>
<comment type="caution">
    <text evidence="2">The sequence shown here is derived from an EMBL/GenBank/DDBJ whole genome shotgun (WGS) entry which is preliminary data.</text>
</comment>
<gene>
    <name evidence="2" type="ORF">EOD39_4156</name>
</gene>
<protein>
    <submittedName>
        <fullName evidence="2">Uncharacterized protein</fullName>
    </submittedName>
</protein>
<sequence length="134" mass="14930">MFLVQMQNWTKHKEPNECMGQRPDLDNIMLEEQPDAFTSKEPEIQGPVKTACIVKKGTTSTSNSTKVRRTALKGSGVSKKWSTALRSVSDSEEDDEIFEANKKRSGSKIQTGHQGKKGVGKKAKRANSEFPEFL</sequence>
<keyword evidence="3" id="KW-1185">Reference proteome</keyword>
<dbReference type="AlphaFoldDB" id="A0A444UJJ5"/>
<feature type="compositionally biased region" description="Basic residues" evidence="1">
    <location>
        <begin position="114"/>
        <end position="125"/>
    </location>
</feature>
<reference evidence="2 3" key="1">
    <citation type="submission" date="2019-01" db="EMBL/GenBank/DDBJ databases">
        <title>Draft Genome and Complete Hox-Cluster Characterization of the Sterlet Sturgeon (Acipenser ruthenus).</title>
        <authorList>
            <person name="Wei Q."/>
        </authorList>
    </citation>
    <scope>NUCLEOTIDE SEQUENCE [LARGE SCALE GENOMIC DNA]</scope>
    <source>
        <strain evidence="2">WHYD16114868_AA</strain>
        <tissue evidence="2">Blood</tissue>
    </source>
</reference>
<dbReference type="Proteomes" id="UP000289886">
    <property type="component" value="Unassembled WGS sequence"/>
</dbReference>
<evidence type="ECO:0000256" key="1">
    <source>
        <dbReference type="SAM" id="MobiDB-lite"/>
    </source>
</evidence>